<dbReference type="GeneID" id="18810382"/>
<evidence type="ECO:0000313" key="1">
    <source>
        <dbReference type="EMBL" id="EGO23047.1"/>
    </source>
</evidence>
<evidence type="ECO:0000313" key="2">
    <source>
        <dbReference type="Proteomes" id="UP000008064"/>
    </source>
</evidence>
<proteinExistence type="predicted"/>
<sequence>MEKNGMRPITGVHTGTFFTGQGLGTSNELVAALRVLLSHAVHFLDGNCIARSIANGELSMTYTW</sequence>
<dbReference type="AlphaFoldDB" id="F8P1L8"/>
<dbReference type="HOGENOM" id="CLU_2869025_0_0_1"/>
<reference evidence="2" key="1">
    <citation type="journal article" date="2011" name="Science">
        <title>The plant cell wall-decomposing machinery underlies the functional diversity of forest fungi.</title>
        <authorList>
            <person name="Eastwood D.C."/>
            <person name="Floudas D."/>
            <person name="Binder M."/>
            <person name="Majcherczyk A."/>
            <person name="Schneider P."/>
            <person name="Aerts A."/>
            <person name="Asiegbu F.O."/>
            <person name="Baker S.E."/>
            <person name="Barry K."/>
            <person name="Bendiksby M."/>
            <person name="Blumentritt M."/>
            <person name="Coutinho P.M."/>
            <person name="Cullen D."/>
            <person name="de Vries R.P."/>
            <person name="Gathman A."/>
            <person name="Goodell B."/>
            <person name="Henrissat B."/>
            <person name="Ihrmark K."/>
            <person name="Kauserud H."/>
            <person name="Kohler A."/>
            <person name="LaButti K."/>
            <person name="Lapidus A."/>
            <person name="Lavin J.L."/>
            <person name="Lee Y.-H."/>
            <person name="Lindquist E."/>
            <person name="Lilly W."/>
            <person name="Lucas S."/>
            <person name="Morin E."/>
            <person name="Murat C."/>
            <person name="Oguiza J.A."/>
            <person name="Park J."/>
            <person name="Pisabarro A.G."/>
            <person name="Riley R."/>
            <person name="Rosling A."/>
            <person name="Salamov A."/>
            <person name="Schmidt O."/>
            <person name="Schmutz J."/>
            <person name="Skrede I."/>
            <person name="Stenlid J."/>
            <person name="Wiebenga A."/>
            <person name="Xie X."/>
            <person name="Kuees U."/>
            <person name="Hibbett D.S."/>
            <person name="Hoffmeister D."/>
            <person name="Hoegberg N."/>
            <person name="Martin F."/>
            <person name="Grigoriev I.V."/>
            <person name="Watkinson S.C."/>
        </authorList>
    </citation>
    <scope>NUCLEOTIDE SEQUENCE [LARGE SCALE GENOMIC DNA]</scope>
    <source>
        <strain evidence="2">S7.9</strain>
    </source>
</reference>
<dbReference type="KEGG" id="sla:SERLADRAFT_371300"/>
<name>F8P1L8_SERL9</name>
<dbReference type="RefSeq" id="XP_007320287.1">
    <property type="nucleotide sequence ID" value="XM_007320225.1"/>
</dbReference>
<protein>
    <submittedName>
        <fullName evidence="1">Uncharacterized protein</fullName>
    </submittedName>
</protein>
<dbReference type="Proteomes" id="UP000008064">
    <property type="component" value="Unassembled WGS sequence"/>
</dbReference>
<gene>
    <name evidence="1" type="ORF">SERLADRAFT_371300</name>
</gene>
<organism evidence="2">
    <name type="scientific">Serpula lacrymans var. lacrymans (strain S7.9)</name>
    <name type="common">Dry rot fungus</name>
    <dbReference type="NCBI Taxonomy" id="578457"/>
    <lineage>
        <taxon>Eukaryota</taxon>
        <taxon>Fungi</taxon>
        <taxon>Dikarya</taxon>
        <taxon>Basidiomycota</taxon>
        <taxon>Agaricomycotina</taxon>
        <taxon>Agaricomycetes</taxon>
        <taxon>Agaricomycetidae</taxon>
        <taxon>Boletales</taxon>
        <taxon>Coniophorineae</taxon>
        <taxon>Serpulaceae</taxon>
        <taxon>Serpula</taxon>
    </lineage>
</organism>
<accession>F8P1L8</accession>
<dbReference type="EMBL" id="GL945436">
    <property type="protein sequence ID" value="EGO23047.1"/>
    <property type="molecule type" value="Genomic_DNA"/>
</dbReference>